<protein>
    <submittedName>
        <fullName evidence="1">Uncharacterized protein</fullName>
    </submittedName>
</protein>
<dbReference type="EMBL" id="LR796232">
    <property type="protein sequence ID" value="CAB4128389.1"/>
    <property type="molecule type" value="Genomic_DNA"/>
</dbReference>
<evidence type="ECO:0000313" key="2">
    <source>
        <dbReference type="EMBL" id="CAB4134145.1"/>
    </source>
</evidence>
<dbReference type="EMBL" id="LR796285">
    <property type="protein sequence ID" value="CAB4134145.1"/>
    <property type="molecule type" value="Genomic_DNA"/>
</dbReference>
<gene>
    <name evidence="1" type="ORF">UFOVP101_34</name>
    <name evidence="2" type="ORF">UFOVP270_22</name>
</gene>
<proteinExistence type="predicted"/>
<sequence>MPVLNYQVNAPCYGGINPKLVYIFTDDPISVVTETNYINWMANGQGIITGDVALIVTRETPTSILGVGFYEFERVGTTTNWNLVPIPGSIGVNSVTGTIHEIVASPTTGDVIVSIAPNPELPGTGSVGLPSGNTAQRAGIAGSIRFNTQLTQFEVTLDGINWIPLQTGSPGSVTSVSGTANEITVSPSTGAVVVAIANNPVLPGTAEVVLPEGTTGQRGSTAGGLRFNTQLNEIELTNDGINWYPVSNGSNTVNSVSGTTNRITVTGTNNVVVDISAAYVGQTSINTLGNVTTGSWSATPITVPFGGTGDTSFTPFAPIAEGSTDTSNLISLDDAGFNVPGYVLTTNGNAASPTWQAAPGSVITITTVPVTVAQIQGCYATPVLILAAPGAGMMINVVSIVFQLTIAGVAYFLPGSTNLIGFQYGSSTHLASYGQVVVPIQGQSFTAITNTKIGYSLPATCGPTFNLGQAIGLNIGTNAGIYMSANNVVSGGTGSGNSYVTVTYQIINVGL</sequence>
<organism evidence="1">
    <name type="scientific">uncultured Caudovirales phage</name>
    <dbReference type="NCBI Taxonomy" id="2100421"/>
    <lineage>
        <taxon>Viruses</taxon>
        <taxon>Duplodnaviria</taxon>
        <taxon>Heunggongvirae</taxon>
        <taxon>Uroviricota</taxon>
        <taxon>Caudoviricetes</taxon>
        <taxon>Peduoviridae</taxon>
        <taxon>Maltschvirus</taxon>
        <taxon>Maltschvirus maltsch</taxon>
    </lineage>
</organism>
<accession>A0A6J5L9E2</accession>
<evidence type="ECO:0000313" key="1">
    <source>
        <dbReference type="EMBL" id="CAB4128389.1"/>
    </source>
</evidence>
<name>A0A6J5L9E2_9CAUD</name>
<reference evidence="1" key="1">
    <citation type="submission" date="2020-04" db="EMBL/GenBank/DDBJ databases">
        <authorList>
            <person name="Chiriac C."/>
            <person name="Salcher M."/>
            <person name="Ghai R."/>
            <person name="Kavagutti S V."/>
        </authorList>
    </citation>
    <scope>NUCLEOTIDE SEQUENCE</scope>
</reference>